<organism evidence="1 2">
    <name type="scientific">Sphingobacterium faecale</name>
    <dbReference type="NCBI Taxonomy" id="2803775"/>
    <lineage>
        <taxon>Bacteria</taxon>
        <taxon>Pseudomonadati</taxon>
        <taxon>Bacteroidota</taxon>
        <taxon>Sphingobacteriia</taxon>
        <taxon>Sphingobacteriales</taxon>
        <taxon>Sphingobacteriaceae</taxon>
        <taxon>Sphingobacterium</taxon>
    </lineage>
</organism>
<dbReference type="InterPro" id="IPR009097">
    <property type="entry name" value="Cyclic_Pdiesterase"/>
</dbReference>
<dbReference type="Proteomes" id="UP000625283">
    <property type="component" value="Unassembled WGS sequence"/>
</dbReference>
<gene>
    <name evidence="1" type="ORF">JKG61_15285</name>
</gene>
<dbReference type="Pfam" id="PF13563">
    <property type="entry name" value="2_5_RNA_ligase2"/>
    <property type="match status" value="1"/>
</dbReference>
<dbReference type="EMBL" id="JAERTY010000008">
    <property type="protein sequence ID" value="MBL1410116.1"/>
    <property type="molecule type" value="Genomic_DNA"/>
</dbReference>
<name>A0ABS1R5Y4_9SPHI</name>
<sequence>MMESVKVSLAFMPCEKVNAKIKGIKDVLKSLVGWYSSCNAAGHITICEFETTEDQLEGIVALLREELNYEHAQYVYFNDYSVFQNGDSYTYYIAPTVQSRYYFNQRSAVVINALKGKFSLRSISKEPHLSIGRRLEENMLKEAKNNLQQIDLDFFCDAVFIRVFNPVVKQYDIYAKIPFGGKERKVYASGQLSFNF</sequence>
<keyword evidence="2" id="KW-1185">Reference proteome</keyword>
<dbReference type="RefSeq" id="WP_202103817.1">
    <property type="nucleotide sequence ID" value="NZ_JAERTY010000008.1"/>
</dbReference>
<evidence type="ECO:0000313" key="2">
    <source>
        <dbReference type="Proteomes" id="UP000625283"/>
    </source>
</evidence>
<protein>
    <submittedName>
        <fullName evidence="1">2'-5' RNA ligase family protein</fullName>
    </submittedName>
</protein>
<evidence type="ECO:0000313" key="1">
    <source>
        <dbReference type="EMBL" id="MBL1410116.1"/>
    </source>
</evidence>
<proteinExistence type="predicted"/>
<keyword evidence="1" id="KW-0436">Ligase</keyword>
<comment type="caution">
    <text evidence="1">The sequence shown here is derived from an EMBL/GenBank/DDBJ whole genome shotgun (WGS) entry which is preliminary data.</text>
</comment>
<reference evidence="1 2" key="1">
    <citation type="submission" date="2021-01" db="EMBL/GenBank/DDBJ databases">
        <title>C459-1 draft genome sequence.</title>
        <authorList>
            <person name="Zhang X.-F."/>
        </authorList>
    </citation>
    <scope>NUCLEOTIDE SEQUENCE [LARGE SCALE GENOMIC DNA]</scope>
    <source>
        <strain evidence="2">C459-1</strain>
    </source>
</reference>
<accession>A0ABS1R5Y4</accession>
<dbReference type="Gene3D" id="3.90.1140.10">
    <property type="entry name" value="Cyclic phosphodiesterase"/>
    <property type="match status" value="1"/>
</dbReference>
<dbReference type="GO" id="GO:0016874">
    <property type="term" value="F:ligase activity"/>
    <property type="evidence" value="ECO:0007669"/>
    <property type="project" value="UniProtKB-KW"/>
</dbReference>
<dbReference type="SUPFAM" id="SSF55144">
    <property type="entry name" value="LigT-like"/>
    <property type="match status" value="1"/>
</dbReference>